<dbReference type="PANTHER" id="PTHR38037">
    <property type="entry name" value="ZN_PROTEASE DOMAIN-CONTAINING PROTEIN"/>
    <property type="match status" value="1"/>
</dbReference>
<organism evidence="2 3">
    <name type="scientific">Lignipirellula cremea</name>
    <dbReference type="NCBI Taxonomy" id="2528010"/>
    <lineage>
        <taxon>Bacteria</taxon>
        <taxon>Pseudomonadati</taxon>
        <taxon>Planctomycetota</taxon>
        <taxon>Planctomycetia</taxon>
        <taxon>Pirellulales</taxon>
        <taxon>Pirellulaceae</taxon>
        <taxon>Lignipirellula</taxon>
    </lineage>
</organism>
<sequence>MNDSLPPLPPLPLIGWREWLTLPDLEVDRIKAKIDTGARTSSLHAYNVEPIRRDGRDFIRFDIHPVQHNNSTIVTAEAELLEYRLIRSSSGAQSRRPVVVTHVLLHGHCWPIELTLANRDDMGFRMLLGRQAMRGRVVVDPSQSYLSGKPKRKKKK</sequence>
<dbReference type="Proteomes" id="UP000317648">
    <property type="component" value="Chromosome"/>
</dbReference>
<dbReference type="AlphaFoldDB" id="A0A518E366"/>
<dbReference type="SUPFAM" id="SSF50630">
    <property type="entry name" value="Acid proteases"/>
    <property type="match status" value="1"/>
</dbReference>
<dbReference type="InterPro" id="IPR021109">
    <property type="entry name" value="Peptidase_aspartic_dom_sf"/>
</dbReference>
<reference evidence="2 3" key="1">
    <citation type="submission" date="2019-02" db="EMBL/GenBank/DDBJ databases">
        <title>Deep-cultivation of Planctomycetes and their phenomic and genomic characterization uncovers novel biology.</title>
        <authorList>
            <person name="Wiegand S."/>
            <person name="Jogler M."/>
            <person name="Boedeker C."/>
            <person name="Pinto D."/>
            <person name="Vollmers J."/>
            <person name="Rivas-Marin E."/>
            <person name="Kohn T."/>
            <person name="Peeters S.H."/>
            <person name="Heuer A."/>
            <person name="Rast P."/>
            <person name="Oberbeckmann S."/>
            <person name="Bunk B."/>
            <person name="Jeske O."/>
            <person name="Meyerdierks A."/>
            <person name="Storesund J.E."/>
            <person name="Kallscheuer N."/>
            <person name="Luecker S."/>
            <person name="Lage O.M."/>
            <person name="Pohl T."/>
            <person name="Merkel B.J."/>
            <person name="Hornburger P."/>
            <person name="Mueller R.-W."/>
            <person name="Bruemmer F."/>
            <person name="Labrenz M."/>
            <person name="Spormann A.M."/>
            <person name="Op den Camp H."/>
            <person name="Overmann J."/>
            <person name="Amann R."/>
            <person name="Jetten M.S.M."/>
            <person name="Mascher T."/>
            <person name="Medema M.H."/>
            <person name="Devos D.P."/>
            <person name="Kaster A.-K."/>
            <person name="Ovreas L."/>
            <person name="Rohde M."/>
            <person name="Galperin M.Y."/>
            <person name="Jogler C."/>
        </authorList>
    </citation>
    <scope>NUCLEOTIDE SEQUENCE [LARGE SCALE GENOMIC DNA]</scope>
    <source>
        <strain evidence="2 3">Pla85_3_4</strain>
    </source>
</reference>
<feature type="domain" description="Retropepsin-like aspartic endopeptidase" evidence="1">
    <location>
        <begin position="14"/>
        <end position="149"/>
    </location>
</feature>
<name>A0A518E366_9BACT</name>
<dbReference type="KEGG" id="lcre:Pla8534_63810"/>
<evidence type="ECO:0000259" key="1">
    <source>
        <dbReference type="Pfam" id="PF05618"/>
    </source>
</evidence>
<dbReference type="OrthoDB" id="9782977at2"/>
<dbReference type="EMBL" id="CP036433">
    <property type="protein sequence ID" value="QDU98512.1"/>
    <property type="molecule type" value="Genomic_DNA"/>
</dbReference>
<accession>A0A518E366</accession>
<gene>
    <name evidence="2" type="ORF">Pla8534_63810</name>
</gene>
<dbReference type="RefSeq" id="WP_145057831.1">
    <property type="nucleotide sequence ID" value="NZ_CP036433.1"/>
</dbReference>
<dbReference type="InterPro" id="IPR008503">
    <property type="entry name" value="Asp_endopeptidase"/>
</dbReference>
<evidence type="ECO:0000313" key="3">
    <source>
        <dbReference type="Proteomes" id="UP000317648"/>
    </source>
</evidence>
<dbReference type="PANTHER" id="PTHR38037:SF1">
    <property type="entry name" value="ATP-DEPENDENT ZINC PROTEASE DOMAIN-CONTAINING PROTEIN-RELATED"/>
    <property type="match status" value="1"/>
</dbReference>
<dbReference type="Pfam" id="PF05618">
    <property type="entry name" value="Zn_protease"/>
    <property type="match status" value="1"/>
</dbReference>
<dbReference type="Gene3D" id="2.40.70.10">
    <property type="entry name" value="Acid Proteases"/>
    <property type="match status" value="1"/>
</dbReference>
<protein>
    <recommendedName>
        <fullName evidence="1">Retropepsin-like aspartic endopeptidase domain-containing protein</fullName>
    </recommendedName>
</protein>
<evidence type="ECO:0000313" key="2">
    <source>
        <dbReference type="EMBL" id="QDU98512.1"/>
    </source>
</evidence>
<proteinExistence type="predicted"/>
<keyword evidence="3" id="KW-1185">Reference proteome</keyword>